<evidence type="ECO:0000313" key="3">
    <source>
        <dbReference type="Proteomes" id="UP000552700"/>
    </source>
</evidence>
<dbReference type="EMBL" id="JACIJP010000007">
    <property type="protein sequence ID" value="MBB6125452.1"/>
    <property type="molecule type" value="Genomic_DNA"/>
</dbReference>
<dbReference type="RefSeq" id="WP_184081742.1">
    <property type="nucleotide sequence ID" value="NZ_JACIJP010000007.1"/>
</dbReference>
<name>A0A841J531_9SPHN</name>
<accession>A0A841J531</accession>
<feature type="region of interest" description="Disordered" evidence="1">
    <location>
        <begin position="1"/>
        <end position="31"/>
    </location>
</feature>
<dbReference type="Proteomes" id="UP000552700">
    <property type="component" value="Unassembled WGS sequence"/>
</dbReference>
<sequence>MPHSTVTPDTVFRPSPASGQESAFSFGEPPQRLSEQQQYKRLIDAEAARQGIPLAHLADRLHMHRTRLHKVIRQTRALKDELRDRLFAELGIDHVRAKFSVALLHDYTAYGEQAVFLACEGLKSFYCEVATCRRGEIQVDLRPAIIHEALRKAYEMLLSHQARVLEHNRTLQA</sequence>
<evidence type="ECO:0000313" key="2">
    <source>
        <dbReference type="EMBL" id="MBB6125452.1"/>
    </source>
</evidence>
<protein>
    <submittedName>
        <fullName evidence="2">Uncharacterized protein</fullName>
    </submittedName>
</protein>
<organism evidence="2 3">
    <name type="scientific">Sphingobium subterraneum</name>
    <dbReference type="NCBI Taxonomy" id="627688"/>
    <lineage>
        <taxon>Bacteria</taxon>
        <taxon>Pseudomonadati</taxon>
        <taxon>Pseudomonadota</taxon>
        <taxon>Alphaproteobacteria</taxon>
        <taxon>Sphingomonadales</taxon>
        <taxon>Sphingomonadaceae</taxon>
        <taxon>Sphingobium</taxon>
    </lineage>
</organism>
<proteinExistence type="predicted"/>
<dbReference type="AlphaFoldDB" id="A0A841J531"/>
<evidence type="ECO:0000256" key="1">
    <source>
        <dbReference type="SAM" id="MobiDB-lite"/>
    </source>
</evidence>
<gene>
    <name evidence="2" type="ORF">FHS92_003214</name>
</gene>
<comment type="caution">
    <text evidence="2">The sequence shown here is derived from an EMBL/GenBank/DDBJ whole genome shotgun (WGS) entry which is preliminary data.</text>
</comment>
<keyword evidence="3" id="KW-1185">Reference proteome</keyword>
<reference evidence="2 3" key="1">
    <citation type="submission" date="2020-08" db="EMBL/GenBank/DDBJ databases">
        <title>Genomic Encyclopedia of Type Strains, Phase IV (KMG-IV): sequencing the most valuable type-strain genomes for metagenomic binning, comparative biology and taxonomic classification.</title>
        <authorList>
            <person name="Goeker M."/>
        </authorList>
    </citation>
    <scope>NUCLEOTIDE SEQUENCE [LARGE SCALE GENOMIC DNA]</scope>
    <source>
        <strain evidence="2 3">DSM 102255</strain>
    </source>
</reference>